<dbReference type="EMBL" id="VFMN01000001">
    <property type="protein sequence ID" value="TQJ10136.1"/>
    <property type="molecule type" value="Genomic_DNA"/>
</dbReference>
<feature type="signal peptide" evidence="1">
    <location>
        <begin position="1"/>
        <end position="29"/>
    </location>
</feature>
<keyword evidence="3" id="KW-1185">Reference proteome</keyword>
<dbReference type="InterPro" id="IPR011047">
    <property type="entry name" value="Quinoprotein_ADH-like_sf"/>
</dbReference>
<dbReference type="Proteomes" id="UP000317893">
    <property type="component" value="Unassembled WGS sequence"/>
</dbReference>
<dbReference type="AlphaFoldDB" id="A0A542E4D3"/>
<sequence>MRPRRLLTIVAAGATASALALAGAAPAGAYTTTPVTCAQPDGRVSAIALSGGVAYLGGRFTTVRDRNGTSQPRAHLAAVDLATCSLTGWRADTDGEVTALAVSSGVVYAGGSFTTVQGAARSRLAGVTTAGGLTGLDGRLDGSVLGLAVRSGVLYAGGTFRTSGGAVRNRLAAWSTSGNGLTGWAPTASAAVEAVATDATRVYVGGDFAKVGGDPAATHLAALDPTSGAVLPTFRPRPAFPVRGIAVDSSVVAVAGAGGGGRLATYRLDGTLARTPWQTDGDVQTVTLAGSTLVAGGHFARVCLGGRTATTNCADPVTRKKGFAVDRASGTVTGWGPRFNSAGGLFASAYDAATGRLWVGGDFTTVDGRAVPHLAVF</sequence>
<keyword evidence="1" id="KW-0732">Signal</keyword>
<dbReference type="RefSeq" id="WP_170185707.1">
    <property type="nucleotide sequence ID" value="NZ_BAAAPR010000001.1"/>
</dbReference>
<feature type="chain" id="PRO_5022118348" evidence="1">
    <location>
        <begin position="30"/>
        <end position="377"/>
    </location>
</feature>
<protein>
    <submittedName>
        <fullName evidence="2">Uncharacterized protein</fullName>
    </submittedName>
</protein>
<proteinExistence type="predicted"/>
<evidence type="ECO:0000313" key="2">
    <source>
        <dbReference type="EMBL" id="TQJ10136.1"/>
    </source>
</evidence>
<evidence type="ECO:0000256" key="1">
    <source>
        <dbReference type="SAM" id="SignalP"/>
    </source>
</evidence>
<accession>A0A542E4D3</accession>
<evidence type="ECO:0000313" key="3">
    <source>
        <dbReference type="Proteomes" id="UP000317893"/>
    </source>
</evidence>
<organism evidence="2 3">
    <name type="scientific">Lapillicoccus jejuensis</name>
    <dbReference type="NCBI Taxonomy" id="402171"/>
    <lineage>
        <taxon>Bacteria</taxon>
        <taxon>Bacillati</taxon>
        <taxon>Actinomycetota</taxon>
        <taxon>Actinomycetes</taxon>
        <taxon>Micrococcales</taxon>
        <taxon>Intrasporangiaceae</taxon>
        <taxon>Lapillicoccus</taxon>
    </lineage>
</organism>
<comment type="caution">
    <text evidence="2">The sequence shown here is derived from an EMBL/GenBank/DDBJ whole genome shotgun (WGS) entry which is preliminary data.</text>
</comment>
<name>A0A542E4D3_9MICO</name>
<reference evidence="2 3" key="1">
    <citation type="submission" date="2019-06" db="EMBL/GenBank/DDBJ databases">
        <title>Sequencing the genomes of 1000 actinobacteria strains.</title>
        <authorList>
            <person name="Klenk H.-P."/>
        </authorList>
    </citation>
    <scope>NUCLEOTIDE SEQUENCE [LARGE SCALE GENOMIC DNA]</scope>
    <source>
        <strain evidence="2 3">DSM 18607</strain>
    </source>
</reference>
<gene>
    <name evidence="2" type="ORF">FB458_3255</name>
</gene>
<dbReference type="SUPFAM" id="SSF50998">
    <property type="entry name" value="Quinoprotein alcohol dehydrogenase-like"/>
    <property type="match status" value="1"/>
</dbReference>